<evidence type="ECO:0000256" key="12">
    <source>
        <dbReference type="SAM" id="Coils"/>
    </source>
</evidence>
<evidence type="ECO:0000256" key="8">
    <source>
        <dbReference type="ARBA" id="ARBA00023125"/>
    </source>
</evidence>
<proteinExistence type="inferred from homology"/>
<evidence type="ECO:0000256" key="9">
    <source>
        <dbReference type="ARBA" id="ARBA00023163"/>
    </source>
</evidence>
<dbReference type="PANTHER" id="PTHR24393:SF15">
    <property type="entry name" value="IP01243P-RELATED"/>
    <property type="match status" value="1"/>
</dbReference>
<dbReference type="SUPFAM" id="SSF57667">
    <property type="entry name" value="beta-beta-alpha zinc fingers"/>
    <property type="match status" value="4"/>
</dbReference>
<evidence type="ECO:0000256" key="13">
    <source>
        <dbReference type="SAM" id="MobiDB-lite"/>
    </source>
</evidence>
<dbReference type="OrthoDB" id="6077919at2759"/>
<dbReference type="PROSITE" id="PS00028">
    <property type="entry name" value="ZINC_FINGER_C2H2_1"/>
    <property type="match status" value="8"/>
</dbReference>
<feature type="region of interest" description="Disordered" evidence="13">
    <location>
        <begin position="245"/>
        <end position="280"/>
    </location>
</feature>
<dbReference type="Pfam" id="PF00096">
    <property type="entry name" value="zf-C2H2"/>
    <property type="match status" value="4"/>
</dbReference>
<dbReference type="Proteomes" id="UP000076420">
    <property type="component" value="Unassembled WGS sequence"/>
</dbReference>
<dbReference type="VEuPathDB" id="VectorBase:BGLB001212"/>
<feature type="domain" description="C2H2-type" evidence="14">
    <location>
        <begin position="315"/>
        <end position="342"/>
    </location>
</feature>
<dbReference type="RefSeq" id="XP_013066064.2">
    <property type="nucleotide sequence ID" value="XM_013210610.2"/>
</dbReference>
<dbReference type="GO" id="GO:0008270">
    <property type="term" value="F:zinc ion binding"/>
    <property type="evidence" value="ECO:0007669"/>
    <property type="project" value="UniProtKB-KW"/>
</dbReference>
<feature type="domain" description="C2H2-type" evidence="14">
    <location>
        <begin position="403"/>
        <end position="430"/>
    </location>
</feature>
<evidence type="ECO:0000313" key="15">
    <source>
        <dbReference type="EnsemblMetazoa" id="BGLB001212-PB"/>
    </source>
</evidence>
<evidence type="ECO:0000256" key="10">
    <source>
        <dbReference type="ARBA" id="ARBA00023242"/>
    </source>
</evidence>
<feature type="compositionally biased region" description="Basic residues" evidence="13">
    <location>
        <begin position="140"/>
        <end position="151"/>
    </location>
</feature>
<comment type="similarity">
    <text evidence="2">Belongs to the krueppel C2H2-type zinc-finger protein family.</text>
</comment>
<feature type="domain" description="C2H2-type" evidence="14">
    <location>
        <begin position="515"/>
        <end position="543"/>
    </location>
</feature>
<gene>
    <name evidence="15" type="primary">106054644</name>
</gene>
<keyword evidence="6" id="KW-0862">Zinc</keyword>
<reference evidence="15" key="1">
    <citation type="submission" date="2020-05" db="UniProtKB">
        <authorList>
            <consortium name="EnsemblMetazoa"/>
        </authorList>
    </citation>
    <scope>IDENTIFICATION</scope>
    <source>
        <strain evidence="15">BB02</strain>
    </source>
</reference>
<sequence length="976" mass="110533">MATVFSNVQADISDELISKFPPEFDFDALLRKICDYAGVSIDPTVTMDKTDCGEDPLLLLNKPLKYRVKGLWLGMEKTYRHLVMALNFNGTGLAQAFEDQENINLDVSPDEQEILNDDNGAVYNPQMKTIPQDTSEDSKRQRRPRKSPRQSRKFIEEITDVNFGENGLDEHLLKPKSEVVVSNNEERTCEAHLEESVGEEYNSLEENLQQVNTDCKEEVKEQQIRKRGRPRKNSSPFHLTTKKLVKTKSSQQKPKIISVSTVSESENHPSRRRGRPKVYNDEEQSEFPCSDCSFVAKKRAKLRSHKLRMHLASPTKCDLCTKVFPNKRYMLRHRASHVAPQHCCDVCGKMYKIRKAMLEHRKTHDMEFKKTKMKCETCSKSFCNRYILECHIRDIHMGQKKSYLCATCGKSFTTKHSLAEHNNAHTGVKPHVCEHCGKSFSYESALRDHRFTHTDSKHFWCTHCQKGFSQRSGLKMHMRIHRQHKSFVCPECGRGFTQKQALQRHERVHKGEKPFVCKHCGRFFTDASIIRRHLILVHKINKDSNHWREDIVCTVKPQNDYQVKKVGEEGLSDVDKEKEDILKVVAAQPRSNTKGPSRAFSRTYPRRVALLDDEGNVIAPPELPPRPAVQRSKSTESNESNGHSKALAAAVNNATLILTNENSSDLDSSSQVMNQRYVEGAQWDALSGHIGRTSTTHLENMILDDTAQHEIQRGIEHVQGLHKLIKYESLQPSGIQMTNHNILTQPSPPSPSSSPISFTSQPLAHSRVMETSFETLPQAAHTGSQYYEGRTSSTQWSSMFYYSQLASQFGMSINAEYPYVSGSSGGGSTTAHLTQYSAHSPSGHQTSPTTLILQSQPHLPQIESPKQDELRNSSSQIIMNSGLHQNNELVRHVNSMKLVTGETILHPTDLILQHELQNSPSHGLGSVEAHHVTTLEHMGVSLADTQSILVQHVSDSRQQSPDIPPRNTTLIHLKHK</sequence>
<dbReference type="SMART" id="SM00355">
    <property type="entry name" value="ZnF_C2H2"/>
    <property type="match status" value="9"/>
</dbReference>
<dbReference type="FunFam" id="3.30.160.60:FF:000671">
    <property type="entry name" value="Zinc finger protein 26"/>
    <property type="match status" value="1"/>
</dbReference>
<dbReference type="PANTHER" id="PTHR24393">
    <property type="entry name" value="ZINC FINGER PROTEIN"/>
    <property type="match status" value="1"/>
</dbReference>
<feature type="compositionally biased region" description="Polar residues" evidence="13">
    <location>
        <begin position="956"/>
        <end position="970"/>
    </location>
</feature>
<comment type="subcellular location">
    <subcellularLocation>
        <location evidence="1">Nucleus</location>
    </subcellularLocation>
</comment>
<evidence type="ECO:0000259" key="14">
    <source>
        <dbReference type="PROSITE" id="PS50157"/>
    </source>
</evidence>
<keyword evidence="3" id="KW-0479">Metal-binding</keyword>
<keyword evidence="4" id="KW-0677">Repeat</keyword>
<dbReference type="FunFam" id="3.30.160.60:FF:000478">
    <property type="entry name" value="Zinc finger protein 133"/>
    <property type="match status" value="1"/>
</dbReference>
<evidence type="ECO:0000256" key="5">
    <source>
        <dbReference type="ARBA" id="ARBA00022771"/>
    </source>
</evidence>
<feature type="coiled-coil region" evidence="12">
    <location>
        <begin position="194"/>
        <end position="225"/>
    </location>
</feature>
<dbReference type="InterPro" id="IPR013087">
    <property type="entry name" value="Znf_C2H2_type"/>
</dbReference>
<evidence type="ECO:0000256" key="4">
    <source>
        <dbReference type="ARBA" id="ARBA00022737"/>
    </source>
</evidence>
<dbReference type="GO" id="GO:0001228">
    <property type="term" value="F:DNA-binding transcription activator activity, RNA polymerase II-specific"/>
    <property type="evidence" value="ECO:0007669"/>
    <property type="project" value="TreeGrafter"/>
</dbReference>
<dbReference type="FunFam" id="3.30.160.60:FF:000110">
    <property type="entry name" value="Zinc finger protein-like"/>
    <property type="match status" value="1"/>
</dbReference>
<feature type="domain" description="C2H2-type" evidence="14">
    <location>
        <begin position="342"/>
        <end position="369"/>
    </location>
</feature>
<evidence type="ECO:0000256" key="3">
    <source>
        <dbReference type="ARBA" id="ARBA00022723"/>
    </source>
</evidence>
<feature type="domain" description="C2H2-type" evidence="14">
    <location>
        <begin position="459"/>
        <end position="486"/>
    </location>
</feature>
<feature type="compositionally biased region" description="Polar residues" evidence="13">
    <location>
        <begin position="631"/>
        <end position="643"/>
    </location>
</feature>
<dbReference type="PROSITE" id="PS50157">
    <property type="entry name" value="ZINC_FINGER_C2H2_2"/>
    <property type="match status" value="8"/>
</dbReference>
<feature type="domain" description="C2H2-type" evidence="14">
    <location>
        <begin position="373"/>
        <end position="401"/>
    </location>
</feature>
<evidence type="ECO:0000256" key="7">
    <source>
        <dbReference type="ARBA" id="ARBA00023015"/>
    </source>
</evidence>
<organism evidence="15 16">
    <name type="scientific">Biomphalaria glabrata</name>
    <name type="common">Bloodfluke planorb</name>
    <name type="synonym">Freshwater snail</name>
    <dbReference type="NCBI Taxonomy" id="6526"/>
    <lineage>
        <taxon>Eukaryota</taxon>
        <taxon>Metazoa</taxon>
        <taxon>Spiralia</taxon>
        <taxon>Lophotrochozoa</taxon>
        <taxon>Mollusca</taxon>
        <taxon>Gastropoda</taxon>
        <taxon>Heterobranchia</taxon>
        <taxon>Euthyneura</taxon>
        <taxon>Panpulmonata</taxon>
        <taxon>Hygrophila</taxon>
        <taxon>Lymnaeoidea</taxon>
        <taxon>Planorbidae</taxon>
        <taxon>Biomphalaria</taxon>
    </lineage>
</organism>
<name>A0A2C9JE08_BIOGL</name>
<dbReference type="EnsemblMetazoa" id="BGLB001212-RB">
    <property type="protein sequence ID" value="BGLB001212-PB"/>
    <property type="gene ID" value="BGLB001212"/>
</dbReference>
<feature type="domain" description="C2H2-type" evidence="14">
    <location>
        <begin position="487"/>
        <end position="514"/>
    </location>
</feature>
<keyword evidence="9" id="KW-0804">Transcription</keyword>
<keyword evidence="8" id="KW-0238">DNA-binding</keyword>
<evidence type="ECO:0000256" key="6">
    <source>
        <dbReference type="ARBA" id="ARBA00022833"/>
    </source>
</evidence>
<accession>A0A2C9JE08</accession>
<feature type="domain" description="C2H2-type" evidence="14">
    <location>
        <begin position="431"/>
        <end position="458"/>
    </location>
</feature>
<protein>
    <recommendedName>
        <fullName evidence="14">C2H2-type domain-containing protein</fullName>
    </recommendedName>
</protein>
<dbReference type="InterPro" id="IPR036236">
    <property type="entry name" value="Znf_C2H2_sf"/>
</dbReference>
<feature type="region of interest" description="Disordered" evidence="13">
    <location>
        <begin position="117"/>
        <end position="151"/>
    </location>
</feature>
<keyword evidence="7" id="KW-0805">Transcription regulation</keyword>
<keyword evidence="10" id="KW-0539">Nucleus</keyword>
<feature type="region of interest" description="Disordered" evidence="13">
    <location>
        <begin position="953"/>
        <end position="976"/>
    </location>
</feature>
<dbReference type="STRING" id="6526.A0A2C9JE08"/>
<dbReference type="AlphaFoldDB" id="A0A2C9JE08"/>
<keyword evidence="5 11" id="KW-0863">Zinc-finger</keyword>
<dbReference type="KEGG" id="bgt:106054644"/>
<dbReference type="GO" id="GO:0005634">
    <property type="term" value="C:nucleus"/>
    <property type="evidence" value="ECO:0007669"/>
    <property type="project" value="UniProtKB-SubCell"/>
</dbReference>
<feature type="region of interest" description="Disordered" evidence="13">
    <location>
        <begin position="616"/>
        <end position="644"/>
    </location>
</feature>
<dbReference type="GO" id="GO:0000978">
    <property type="term" value="F:RNA polymerase II cis-regulatory region sequence-specific DNA binding"/>
    <property type="evidence" value="ECO:0007669"/>
    <property type="project" value="TreeGrafter"/>
</dbReference>
<dbReference type="VEuPathDB" id="VectorBase:BGLAX_031985"/>
<evidence type="ECO:0000256" key="11">
    <source>
        <dbReference type="PROSITE-ProRule" id="PRU00042"/>
    </source>
</evidence>
<dbReference type="Gene3D" id="3.30.160.60">
    <property type="entry name" value="Classic Zinc Finger"/>
    <property type="match status" value="7"/>
</dbReference>
<keyword evidence="12" id="KW-0175">Coiled coil</keyword>
<evidence type="ECO:0000313" key="16">
    <source>
        <dbReference type="Proteomes" id="UP000076420"/>
    </source>
</evidence>
<evidence type="ECO:0000256" key="2">
    <source>
        <dbReference type="ARBA" id="ARBA00006991"/>
    </source>
</evidence>
<evidence type="ECO:0000256" key="1">
    <source>
        <dbReference type="ARBA" id="ARBA00004123"/>
    </source>
</evidence>